<name>A0AAE1L080_PETCI</name>
<protein>
    <submittedName>
        <fullName evidence="1">Uncharacterized protein</fullName>
    </submittedName>
</protein>
<reference evidence="1" key="1">
    <citation type="submission" date="2023-10" db="EMBL/GenBank/DDBJ databases">
        <title>Genome assemblies of two species of porcelain crab, Petrolisthes cinctipes and Petrolisthes manimaculis (Anomura: Porcellanidae).</title>
        <authorList>
            <person name="Angst P."/>
        </authorList>
    </citation>
    <scope>NUCLEOTIDE SEQUENCE</scope>
    <source>
        <strain evidence="1">PB745_01</strain>
        <tissue evidence="1">Gill</tissue>
    </source>
</reference>
<keyword evidence="2" id="KW-1185">Reference proteome</keyword>
<dbReference type="Proteomes" id="UP001286313">
    <property type="component" value="Unassembled WGS sequence"/>
</dbReference>
<organism evidence="1 2">
    <name type="scientific">Petrolisthes cinctipes</name>
    <name type="common">Flat porcelain crab</name>
    <dbReference type="NCBI Taxonomy" id="88211"/>
    <lineage>
        <taxon>Eukaryota</taxon>
        <taxon>Metazoa</taxon>
        <taxon>Ecdysozoa</taxon>
        <taxon>Arthropoda</taxon>
        <taxon>Crustacea</taxon>
        <taxon>Multicrustacea</taxon>
        <taxon>Malacostraca</taxon>
        <taxon>Eumalacostraca</taxon>
        <taxon>Eucarida</taxon>
        <taxon>Decapoda</taxon>
        <taxon>Pleocyemata</taxon>
        <taxon>Anomura</taxon>
        <taxon>Galatheoidea</taxon>
        <taxon>Porcellanidae</taxon>
        <taxon>Petrolisthes</taxon>
    </lineage>
</organism>
<dbReference type="AlphaFoldDB" id="A0AAE1L080"/>
<gene>
    <name evidence="1" type="ORF">Pcinc_004497</name>
</gene>
<dbReference type="EMBL" id="JAWQEG010000324">
    <property type="protein sequence ID" value="KAK3891609.1"/>
    <property type="molecule type" value="Genomic_DNA"/>
</dbReference>
<sequence length="84" mass="9233">MVVVCHDVELESGPGGLESGPGATREMAVELWRVLGRMSRLTWKVVVGRFGVRRETVVVFHVVVQVVVGQFGVKRVVVVVFCVL</sequence>
<proteinExistence type="predicted"/>
<accession>A0AAE1L080</accession>
<comment type="caution">
    <text evidence="1">The sequence shown here is derived from an EMBL/GenBank/DDBJ whole genome shotgun (WGS) entry which is preliminary data.</text>
</comment>
<evidence type="ECO:0000313" key="2">
    <source>
        <dbReference type="Proteomes" id="UP001286313"/>
    </source>
</evidence>
<evidence type="ECO:0000313" key="1">
    <source>
        <dbReference type="EMBL" id="KAK3891609.1"/>
    </source>
</evidence>